<organism evidence="5 6">
    <name type="scientific">Tortispora caseinolytica NRRL Y-17796</name>
    <dbReference type="NCBI Taxonomy" id="767744"/>
    <lineage>
        <taxon>Eukaryota</taxon>
        <taxon>Fungi</taxon>
        <taxon>Dikarya</taxon>
        <taxon>Ascomycota</taxon>
        <taxon>Saccharomycotina</taxon>
        <taxon>Trigonopsidomycetes</taxon>
        <taxon>Trigonopsidales</taxon>
        <taxon>Trigonopsidaceae</taxon>
        <taxon>Tortispora</taxon>
    </lineage>
</organism>
<keyword evidence="6" id="KW-1185">Reference proteome</keyword>
<feature type="binding site" evidence="4">
    <location>
        <position position="110"/>
    </location>
    <ligand>
        <name>S-adenosyl-L-methionine</name>
        <dbReference type="ChEBI" id="CHEBI:59789"/>
    </ligand>
</feature>
<dbReference type="InterPro" id="IPR021867">
    <property type="entry name" value="Bmt2/SAMTOR"/>
</dbReference>
<name>A0A1E4TKS1_9ASCO</name>
<evidence type="ECO:0000256" key="2">
    <source>
        <dbReference type="ARBA" id="ARBA00022679"/>
    </source>
</evidence>
<dbReference type="Proteomes" id="UP000095023">
    <property type="component" value="Unassembled WGS sequence"/>
</dbReference>
<dbReference type="EC" id="2.1.1.-" evidence="4"/>
<dbReference type="OrthoDB" id="5954793at2759"/>
<comment type="function">
    <text evidence="4">S-adenosyl-L-methionine-dependent methyltransferase that specifically methylates the N(1) position of an adenine present in helix 65 in 25S rRNA.</text>
</comment>
<evidence type="ECO:0000313" key="6">
    <source>
        <dbReference type="Proteomes" id="UP000095023"/>
    </source>
</evidence>
<dbReference type="PANTHER" id="PTHR21008">
    <property type="entry name" value="S-ADENOSYLMETHIONINE SENSOR UPSTREAM OF MTORC1-RELATED"/>
    <property type="match status" value="1"/>
</dbReference>
<evidence type="ECO:0000256" key="1">
    <source>
        <dbReference type="ARBA" id="ARBA00022603"/>
    </source>
</evidence>
<feature type="binding site" evidence="4">
    <location>
        <position position="131"/>
    </location>
    <ligand>
        <name>S-adenosyl-L-methionine</name>
        <dbReference type="ChEBI" id="CHEBI:59789"/>
    </ligand>
</feature>
<protein>
    <recommendedName>
        <fullName evidence="4">25S rRNA adenine-N(1) methyltransferase</fullName>
        <ecNumber evidence="4">2.1.1.-</ecNumber>
    </recommendedName>
</protein>
<dbReference type="GO" id="GO:0005730">
    <property type="term" value="C:nucleolus"/>
    <property type="evidence" value="ECO:0007669"/>
    <property type="project" value="UniProtKB-SubCell"/>
</dbReference>
<evidence type="ECO:0000256" key="3">
    <source>
        <dbReference type="ARBA" id="ARBA00022691"/>
    </source>
</evidence>
<accession>A0A1E4TKS1</accession>
<keyword evidence="3 4" id="KW-0949">S-adenosyl-L-methionine</keyword>
<dbReference type="GO" id="GO:0016433">
    <property type="term" value="F:rRNA (adenine) methyltransferase activity"/>
    <property type="evidence" value="ECO:0007669"/>
    <property type="project" value="UniProtKB-UniRule"/>
</dbReference>
<dbReference type="Pfam" id="PF11968">
    <property type="entry name" value="Bmt2"/>
    <property type="match status" value="1"/>
</dbReference>
<dbReference type="HAMAP" id="MF_03044">
    <property type="entry name" value="BMT2"/>
    <property type="match status" value="1"/>
</dbReference>
<evidence type="ECO:0000256" key="4">
    <source>
        <dbReference type="HAMAP-Rule" id="MF_03044"/>
    </source>
</evidence>
<evidence type="ECO:0000313" key="5">
    <source>
        <dbReference type="EMBL" id="ODV92248.1"/>
    </source>
</evidence>
<dbReference type="AlphaFoldDB" id="A0A1E4TKS1"/>
<dbReference type="PANTHER" id="PTHR21008:SF1">
    <property type="entry name" value="25S RRNA (ADENINE(2142)-N(1))-METHYLTRANSFERASE"/>
    <property type="match status" value="1"/>
</dbReference>
<dbReference type="EMBL" id="KV453841">
    <property type="protein sequence ID" value="ODV92248.1"/>
    <property type="molecule type" value="Genomic_DNA"/>
</dbReference>
<sequence length="275" mass="31198">MARKSRGICATPKTLTNTRKLRSVSAKTTRKIIRSRHALLKDKERFEREGDAVKVKQIEEQLEDLGGIQIYQQASLLGQDRSRGGDTSELLVDWLKQFALPQNLRLLEVGALSSKNACSRSGIFATIERIDLNSQEKDIKQQDFFERPLPESTDDQFHVISLSLVVNYVPDRARRGLMLKLLRSFLLPPESCTSPLPCVFLVLPAACIHNSRYCDSQLLVDIMTSLGYKLSREKISHKLAYWLWTLLPASSATAKPFPKREIHSGSKRNNFCIEL</sequence>
<keyword evidence="2 4" id="KW-0808">Transferase</keyword>
<reference evidence="6" key="1">
    <citation type="submission" date="2016-02" db="EMBL/GenBank/DDBJ databases">
        <title>Comparative genomics of biotechnologically important yeasts.</title>
        <authorList>
            <consortium name="DOE Joint Genome Institute"/>
            <person name="Riley R."/>
            <person name="Haridas S."/>
            <person name="Wolfe K.H."/>
            <person name="Lopes M.R."/>
            <person name="Hittinger C.T."/>
            <person name="Goker M."/>
            <person name="Salamov A."/>
            <person name="Wisecaver J."/>
            <person name="Long T.M."/>
            <person name="Aerts A.L."/>
            <person name="Barry K."/>
            <person name="Choi C."/>
            <person name="Clum A."/>
            <person name="Coughlan A.Y."/>
            <person name="Deshpande S."/>
            <person name="Douglass A.P."/>
            <person name="Hanson S.J."/>
            <person name="Klenk H.-P."/>
            <person name="Labutti K."/>
            <person name="Lapidus A."/>
            <person name="Lindquist E."/>
            <person name="Lipzen A."/>
            <person name="Meier-Kolthoff J.P."/>
            <person name="Ohm R.A."/>
            <person name="Otillar R.P."/>
            <person name="Pangilinan J."/>
            <person name="Peng Y."/>
            <person name="Rokas A."/>
            <person name="Rosa C.A."/>
            <person name="Scheuner C."/>
            <person name="Sibirny A.A."/>
            <person name="Slot J.C."/>
            <person name="Stielow J.B."/>
            <person name="Sun H."/>
            <person name="Kurtzman C.P."/>
            <person name="Blackwell M."/>
            <person name="Jeffries T.W."/>
            <person name="Grigoriev I.V."/>
        </authorList>
    </citation>
    <scope>NUCLEOTIDE SEQUENCE [LARGE SCALE GENOMIC DNA]</scope>
    <source>
        <strain evidence="6">NRRL Y-17796</strain>
    </source>
</reference>
<proteinExistence type="inferred from homology"/>
<gene>
    <name evidence="4" type="primary">BMT2</name>
    <name evidence="5" type="ORF">CANCADRAFT_30467</name>
</gene>
<keyword evidence="4" id="KW-0539">Nucleus</keyword>
<comment type="similarity">
    <text evidence="4">Belongs to the BMT2 family.</text>
</comment>
<comment type="subcellular location">
    <subcellularLocation>
        <location evidence="4">Nucleus</location>
        <location evidence="4">Nucleolus</location>
    </subcellularLocation>
</comment>
<keyword evidence="1 4" id="KW-0489">Methyltransferase</keyword>